<sequence length="396" mass="44105">MKTTLVLATLVAVLYARTFKMETRSSGSLRARLIRANLYHEYLEQLHILPAQVLKKRSQVLRDYFDEFYIGNVTIGTPEQTVSLLLDTSSSNLWVIDDSCDTYTCNGSLTDLYTRHKFHSTKSSSLSNENTTLFILYESGGWCGGPLVSDAVSFAGMTIEKQEFVMATDISDIYQYMPFDGILGLGWPALAVGQITTPMQNVLPSLDAPLFTVWMDRKIYMSFGDNAGLVTYGAIDTTNCHSDINYVPLTSEIYWQFAVDEFSIGTYSYQKKGQAISDTGNSRIWVPTPVMDGIANQTGAYFDPAYEVYGVPCSTMMTQPNLKFTINGIKYSVPSVEYVLDVGFGPDECILGVYEILAGGFGPDWILGDTWVRTFCNIYDFGQKRIGFATAIHSQT</sequence>
<evidence type="ECO:0000256" key="8">
    <source>
        <dbReference type="ARBA" id="ARBA00023145"/>
    </source>
</evidence>
<feature type="chain" id="PRO_5042268934" evidence="13">
    <location>
        <begin position="17"/>
        <end position="396"/>
    </location>
</feature>
<dbReference type="PANTHER" id="PTHR47966:SF8">
    <property type="entry name" value="ASPARTIC PROTEASE 1-RELATED"/>
    <property type="match status" value="1"/>
</dbReference>
<keyword evidence="5 13" id="KW-0732">Signal</keyword>
<keyword evidence="15" id="KW-0808">Transferase</keyword>
<dbReference type="PRINTS" id="PR00792">
    <property type="entry name" value="PEPSIN"/>
</dbReference>
<dbReference type="Pfam" id="PF00026">
    <property type="entry name" value="Asp"/>
    <property type="match status" value="1"/>
</dbReference>
<evidence type="ECO:0000256" key="13">
    <source>
        <dbReference type="SAM" id="SignalP"/>
    </source>
</evidence>
<dbReference type="SUPFAM" id="SSF50630">
    <property type="entry name" value="Acid proteases"/>
    <property type="match status" value="1"/>
</dbReference>
<dbReference type="EMBL" id="JAHQIW010006014">
    <property type="protein sequence ID" value="KAJ1367839.1"/>
    <property type="molecule type" value="Genomic_DNA"/>
</dbReference>
<dbReference type="InterPro" id="IPR034164">
    <property type="entry name" value="Pepsin-like_dom"/>
</dbReference>
<dbReference type="InterPro" id="IPR001461">
    <property type="entry name" value="Aspartic_peptidase_A1"/>
</dbReference>
<keyword evidence="6" id="KW-0064">Aspartyl protease</keyword>
<keyword evidence="15" id="KW-0418">Kinase</keyword>
<evidence type="ECO:0000256" key="12">
    <source>
        <dbReference type="PIRSR" id="PIRSR601461-2"/>
    </source>
</evidence>
<dbReference type="Gene3D" id="2.40.70.10">
    <property type="entry name" value="Acid Proteases"/>
    <property type="match status" value="2"/>
</dbReference>
<comment type="subcellular location">
    <subcellularLocation>
        <location evidence="1">Secreted</location>
    </subcellularLocation>
</comment>
<feature type="disulfide bond" evidence="12">
    <location>
        <begin position="313"/>
        <end position="349"/>
    </location>
</feature>
<dbReference type="PROSITE" id="PS51767">
    <property type="entry name" value="PEPTIDASE_A1"/>
    <property type="match status" value="1"/>
</dbReference>
<comment type="caution">
    <text evidence="15">The sequence shown here is derived from an EMBL/GenBank/DDBJ whole genome shotgun (WGS) entry which is preliminary data.</text>
</comment>
<keyword evidence="7" id="KW-0378">Hydrolase</keyword>
<keyword evidence="8" id="KW-0865">Zymogen</keyword>
<organism evidence="15 16">
    <name type="scientific">Parelaphostrongylus tenuis</name>
    <name type="common">Meningeal worm</name>
    <dbReference type="NCBI Taxonomy" id="148309"/>
    <lineage>
        <taxon>Eukaryota</taxon>
        <taxon>Metazoa</taxon>
        <taxon>Ecdysozoa</taxon>
        <taxon>Nematoda</taxon>
        <taxon>Chromadorea</taxon>
        <taxon>Rhabditida</taxon>
        <taxon>Rhabditina</taxon>
        <taxon>Rhabditomorpha</taxon>
        <taxon>Strongyloidea</taxon>
        <taxon>Metastrongylidae</taxon>
        <taxon>Parelaphostrongylus</taxon>
    </lineage>
</organism>
<keyword evidence="16" id="KW-1185">Reference proteome</keyword>
<name>A0AAD5R1N9_PARTN</name>
<evidence type="ECO:0000313" key="16">
    <source>
        <dbReference type="Proteomes" id="UP001196413"/>
    </source>
</evidence>
<dbReference type="GO" id="GO:0005576">
    <property type="term" value="C:extracellular region"/>
    <property type="evidence" value="ECO:0007669"/>
    <property type="project" value="UniProtKB-SubCell"/>
</dbReference>
<feature type="active site" evidence="11">
    <location>
        <position position="87"/>
    </location>
</feature>
<evidence type="ECO:0000256" key="5">
    <source>
        <dbReference type="ARBA" id="ARBA00022729"/>
    </source>
</evidence>
<feature type="domain" description="Peptidase A1" evidence="14">
    <location>
        <begin position="69"/>
        <end position="389"/>
    </location>
</feature>
<dbReference type="AlphaFoldDB" id="A0AAD5R1N9"/>
<dbReference type="GO" id="GO:0005764">
    <property type="term" value="C:lysosome"/>
    <property type="evidence" value="ECO:0007669"/>
    <property type="project" value="TreeGrafter"/>
</dbReference>
<evidence type="ECO:0000256" key="2">
    <source>
        <dbReference type="ARBA" id="ARBA00007447"/>
    </source>
</evidence>
<evidence type="ECO:0000256" key="10">
    <source>
        <dbReference type="ARBA" id="ARBA00023180"/>
    </source>
</evidence>
<evidence type="ECO:0000256" key="9">
    <source>
        <dbReference type="ARBA" id="ARBA00023157"/>
    </source>
</evidence>
<evidence type="ECO:0000256" key="4">
    <source>
        <dbReference type="ARBA" id="ARBA00022670"/>
    </source>
</evidence>
<evidence type="ECO:0000256" key="3">
    <source>
        <dbReference type="ARBA" id="ARBA00022525"/>
    </source>
</evidence>
<dbReference type="CDD" id="cd05471">
    <property type="entry name" value="pepsin_like"/>
    <property type="match status" value="1"/>
</dbReference>
<evidence type="ECO:0000256" key="1">
    <source>
        <dbReference type="ARBA" id="ARBA00004613"/>
    </source>
</evidence>
<dbReference type="GO" id="GO:0016301">
    <property type="term" value="F:kinase activity"/>
    <property type="evidence" value="ECO:0007669"/>
    <property type="project" value="UniProtKB-KW"/>
</dbReference>
<proteinExistence type="inferred from homology"/>
<gene>
    <name evidence="15" type="primary">ASP-1_13</name>
    <name evidence="15" type="ORF">KIN20_028841</name>
</gene>
<feature type="active site" evidence="11">
    <location>
        <position position="278"/>
    </location>
</feature>
<keyword evidence="9 12" id="KW-1015">Disulfide bond</keyword>
<dbReference type="GO" id="GO:0006508">
    <property type="term" value="P:proteolysis"/>
    <property type="evidence" value="ECO:0007669"/>
    <property type="project" value="UniProtKB-KW"/>
</dbReference>
<comment type="similarity">
    <text evidence="2">Belongs to the peptidase A1 family.</text>
</comment>
<keyword evidence="10" id="KW-0325">Glycoprotein</keyword>
<dbReference type="InterPro" id="IPR021109">
    <property type="entry name" value="Peptidase_aspartic_dom_sf"/>
</dbReference>
<dbReference type="FunFam" id="2.40.70.10:FF:000008">
    <property type="entry name" value="Cathepsin D"/>
    <property type="match status" value="1"/>
</dbReference>
<reference evidence="15" key="1">
    <citation type="submission" date="2021-06" db="EMBL/GenBank/DDBJ databases">
        <title>Parelaphostrongylus tenuis whole genome reference sequence.</title>
        <authorList>
            <person name="Garwood T.J."/>
            <person name="Larsen P.A."/>
            <person name="Fountain-Jones N.M."/>
            <person name="Garbe J.R."/>
            <person name="Macchietto M.G."/>
            <person name="Kania S.A."/>
            <person name="Gerhold R.W."/>
            <person name="Richards J.E."/>
            <person name="Wolf T.M."/>
        </authorList>
    </citation>
    <scope>NUCLEOTIDE SEQUENCE</scope>
    <source>
        <strain evidence="15">MNPRO001-30</strain>
        <tissue evidence="15">Meninges</tissue>
    </source>
</reference>
<keyword evidence="4" id="KW-0645">Protease</keyword>
<dbReference type="GO" id="GO:0004190">
    <property type="term" value="F:aspartic-type endopeptidase activity"/>
    <property type="evidence" value="ECO:0007669"/>
    <property type="project" value="UniProtKB-KW"/>
</dbReference>
<evidence type="ECO:0000256" key="6">
    <source>
        <dbReference type="ARBA" id="ARBA00022750"/>
    </source>
</evidence>
<dbReference type="Proteomes" id="UP001196413">
    <property type="component" value="Unassembled WGS sequence"/>
</dbReference>
<evidence type="ECO:0000256" key="11">
    <source>
        <dbReference type="PIRSR" id="PIRSR601461-1"/>
    </source>
</evidence>
<dbReference type="PANTHER" id="PTHR47966">
    <property type="entry name" value="BETA-SITE APP-CLEAVING ENZYME, ISOFORM A-RELATED"/>
    <property type="match status" value="1"/>
</dbReference>
<dbReference type="InterPro" id="IPR033121">
    <property type="entry name" value="PEPTIDASE_A1"/>
</dbReference>
<dbReference type="FunFam" id="2.40.70.10:FF:000058">
    <property type="entry name" value="ASpartyl Protease"/>
    <property type="match status" value="1"/>
</dbReference>
<evidence type="ECO:0000259" key="14">
    <source>
        <dbReference type="PROSITE" id="PS51767"/>
    </source>
</evidence>
<accession>A0AAD5R1N9</accession>
<evidence type="ECO:0000313" key="15">
    <source>
        <dbReference type="EMBL" id="KAJ1367839.1"/>
    </source>
</evidence>
<evidence type="ECO:0000256" key="7">
    <source>
        <dbReference type="ARBA" id="ARBA00022801"/>
    </source>
</evidence>
<feature type="signal peptide" evidence="13">
    <location>
        <begin position="1"/>
        <end position="16"/>
    </location>
</feature>
<keyword evidence="3" id="KW-0964">Secreted</keyword>
<protein>
    <submittedName>
        <fullName evidence="15">Inositol hexakisphosphate and diphosphoinositol-pentakisphosphate kinase</fullName>
    </submittedName>
</protein>